<reference evidence="3" key="1">
    <citation type="submission" date="2022-12" db="EMBL/GenBank/DDBJ databases">
        <title>Draft genome assemblies for two species of Escallonia (Escalloniales).</title>
        <authorList>
            <person name="Chanderbali A."/>
            <person name="Dervinis C."/>
            <person name="Anghel I."/>
            <person name="Soltis D."/>
            <person name="Soltis P."/>
            <person name="Zapata F."/>
        </authorList>
    </citation>
    <scope>NUCLEOTIDE SEQUENCE</scope>
    <source>
        <strain evidence="3">UCBG64.0493</strain>
        <tissue evidence="3">Leaf</tissue>
    </source>
</reference>
<dbReference type="GO" id="GO:0005524">
    <property type="term" value="F:ATP binding"/>
    <property type="evidence" value="ECO:0007669"/>
    <property type="project" value="InterPro"/>
</dbReference>
<evidence type="ECO:0000259" key="2">
    <source>
        <dbReference type="PROSITE" id="PS50011"/>
    </source>
</evidence>
<feature type="compositionally biased region" description="Basic and acidic residues" evidence="1">
    <location>
        <begin position="338"/>
        <end position="354"/>
    </location>
</feature>
<dbReference type="EMBL" id="JAVXUP010002653">
    <property type="protein sequence ID" value="KAK3002081.1"/>
    <property type="molecule type" value="Genomic_DNA"/>
</dbReference>
<dbReference type="GO" id="GO:0005737">
    <property type="term" value="C:cytoplasm"/>
    <property type="evidence" value="ECO:0007669"/>
    <property type="project" value="TreeGrafter"/>
</dbReference>
<keyword evidence="4" id="KW-1185">Reference proteome</keyword>
<feature type="domain" description="Protein kinase" evidence="2">
    <location>
        <begin position="1"/>
        <end position="164"/>
    </location>
</feature>
<dbReference type="InterPro" id="IPR050167">
    <property type="entry name" value="Ser_Thr_protein_kinase"/>
</dbReference>
<feature type="compositionally biased region" description="Basic and acidic residues" evidence="1">
    <location>
        <begin position="318"/>
        <end position="331"/>
    </location>
</feature>
<dbReference type="PANTHER" id="PTHR23257">
    <property type="entry name" value="SERINE-THREONINE PROTEIN KINASE"/>
    <property type="match status" value="1"/>
</dbReference>
<dbReference type="GO" id="GO:0004672">
    <property type="term" value="F:protein kinase activity"/>
    <property type="evidence" value="ECO:0007669"/>
    <property type="project" value="InterPro"/>
</dbReference>
<evidence type="ECO:0000256" key="1">
    <source>
        <dbReference type="SAM" id="MobiDB-lite"/>
    </source>
</evidence>
<evidence type="ECO:0000313" key="3">
    <source>
        <dbReference type="EMBL" id="KAK3002081.1"/>
    </source>
</evidence>
<gene>
    <name evidence="3" type="ORF">RJ639_020540</name>
</gene>
<dbReference type="Proteomes" id="UP001188597">
    <property type="component" value="Unassembled WGS sequence"/>
</dbReference>
<dbReference type="SUPFAM" id="SSF56112">
    <property type="entry name" value="Protein kinase-like (PK-like)"/>
    <property type="match status" value="1"/>
</dbReference>
<dbReference type="PROSITE" id="PS50011">
    <property type="entry name" value="PROTEIN_KINASE_DOM"/>
    <property type="match status" value="1"/>
</dbReference>
<dbReference type="PANTHER" id="PTHR23257:SF943">
    <property type="entry name" value="SERINE_THREONINE-PROTEIN KINASE GIN4-LIKE"/>
    <property type="match status" value="1"/>
</dbReference>
<proteinExistence type="predicted"/>
<comment type="caution">
    <text evidence="3">The sequence shown here is derived from an EMBL/GenBank/DDBJ whole genome shotgun (WGS) entry which is preliminary data.</text>
</comment>
<dbReference type="InterPro" id="IPR000719">
    <property type="entry name" value="Prot_kinase_dom"/>
</dbReference>
<feature type="region of interest" description="Disordered" evidence="1">
    <location>
        <begin position="310"/>
        <end position="477"/>
    </location>
</feature>
<dbReference type="Pfam" id="PF07714">
    <property type="entry name" value="PK_Tyr_Ser-Thr"/>
    <property type="match status" value="1"/>
</dbReference>
<protein>
    <recommendedName>
        <fullName evidence="2">Protein kinase domain-containing protein</fullName>
    </recommendedName>
</protein>
<dbReference type="Gene3D" id="1.10.510.10">
    <property type="entry name" value="Transferase(Phosphotransferase) domain 1"/>
    <property type="match status" value="1"/>
</dbReference>
<sequence>MEYLHSRKIYHGDLNPSNVLIKARNSNPEGYFQAKLKGFGLTSIKSYTSRTSSNQNGINPVIWYAPEVLADQERAGDKCSAKYTEKADVYSFGMLCFELLTGKVPFEDDHLQGDKMVRNIRAGERPLFPHPSPKYLANFTRKCWQSKPIHRPSFSSICRILRYIKKILVINPDHGQPEMPPPLVDYCDIEAGYSKKFSGEESAELVPVSQIPFQMFAYRLVEKEKISGSSKWDLANEAALLGGPASICGDENAAVMDDLFLAASDRRSVCSEILQRKNSFLTLADQRSVFSEVPHRKFLSADQRGNFFQHPKQSVAEVPEKRMLSIPERKLSQTTAGDEQRSQEKKLVPIEAEKTPACAEISETKSPKPGDPKTQCPETPERKTPPAQQPIRGMMKRNTRTGNPKDCPSPRSSPARTPKDYASPRSSARAPKEYPSPKSSPLNPCTRCSRINRESQLPSAMSPSRHKIGHFAEPEMP</sequence>
<accession>A0AA88V4V1</accession>
<dbReference type="InterPro" id="IPR001245">
    <property type="entry name" value="Ser-Thr/Tyr_kinase_cat_dom"/>
</dbReference>
<dbReference type="InterPro" id="IPR011009">
    <property type="entry name" value="Kinase-like_dom_sf"/>
</dbReference>
<name>A0AA88V4V1_9ASTE</name>
<evidence type="ECO:0000313" key="4">
    <source>
        <dbReference type="Proteomes" id="UP001188597"/>
    </source>
</evidence>
<organism evidence="3 4">
    <name type="scientific">Escallonia herrerae</name>
    <dbReference type="NCBI Taxonomy" id="1293975"/>
    <lineage>
        <taxon>Eukaryota</taxon>
        <taxon>Viridiplantae</taxon>
        <taxon>Streptophyta</taxon>
        <taxon>Embryophyta</taxon>
        <taxon>Tracheophyta</taxon>
        <taxon>Spermatophyta</taxon>
        <taxon>Magnoliopsida</taxon>
        <taxon>eudicotyledons</taxon>
        <taxon>Gunneridae</taxon>
        <taxon>Pentapetalae</taxon>
        <taxon>asterids</taxon>
        <taxon>campanulids</taxon>
        <taxon>Escalloniales</taxon>
        <taxon>Escalloniaceae</taxon>
        <taxon>Escallonia</taxon>
    </lineage>
</organism>
<dbReference type="GO" id="GO:0007165">
    <property type="term" value="P:signal transduction"/>
    <property type="evidence" value="ECO:0007669"/>
    <property type="project" value="TreeGrafter"/>
</dbReference>
<dbReference type="AlphaFoldDB" id="A0AA88V4V1"/>
<feature type="compositionally biased region" description="Basic and acidic residues" evidence="1">
    <location>
        <begin position="362"/>
        <end position="371"/>
    </location>
</feature>